<protein>
    <submittedName>
        <fullName evidence="1">Uncharacterized protein</fullName>
    </submittedName>
</protein>
<keyword evidence="2" id="KW-1185">Reference proteome</keyword>
<dbReference type="EMBL" id="CP032157">
    <property type="protein sequence ID" value="AXY75146.1"/>
    <property type="molecule type" value="Genomic_DNA"/>
</dbReference>
<evidence type="ECO:0000313" key="1">
    <source>
        <dbReference type="EMBL" id="AXY75146.1"/>
    </source>
</evidence>
<dbReference type="PROSITE" id="PS51257">
    <property type="entry name" value="PROKAR_LIPOPROTEIN"/>
    <property type="match status" value="1"/>
</dbReference>
<dbReference type="Proteomes" id="UP000263900">
    <property type="component" value="Chromosome"/>
</dbReference>
<organism evidence="1 2">
    <name type="scientific">Paraflavitalea soli</name>
    <dbReference type="NCBI Taxonomy" id="2315862"/>
    <lineage>
        <taxon>Bacteria</taxon>
        <taxon>Pseudomonadati</taxon>
        <taxon>Bacteroidota</taxon>
        <taxon>Chitinophagia</taxon>
        <taxon>Chitinophagales</taxon>
        <taxon>Chitinophagaceae</taxon>
        <taxon>Paraflavitalea</taxon>
    </lineage>
</organism>
<reference evidence="1 2" key="1">
    <citation type="submission" date="2018-09" db="EMBL/GenBank/DDBJ databases">
        <title>Genome sequencing of strain 6GH32-13.</title>
        <authorList>
            <person name="Weon H.-Y."/>
            <person name="Heo J."/>
            <person name="Kwon S.-W."/>
        </authorList>
    </citation>
    <scope>NUCLEOTIDE SEQUENCE [LARGE SCALE GENOMIC DNA]</scope>
    <source>
        <strain evidence="1 2">5GH32-13</strain>
    </source>
</reference>
<name>A0A3B7MQ85_9BACT</name>
<dbReference type="AlphaFoldDB" id="A0A3B7MQ85"/>
<evidence type="ECO:0000313" key="2">
    <source>
        <dbReference type="Proteomes" id="UP000263900"/>
    </source>
</evidence>
<proteinExistence type="predicted"/>
<dbReference type="KEGG" id="pseg:D3H65_14670"/>
<gene>
    <name evidence="1" type="ORF">D3H65_14670</name>
</gene>
<accession>A0A3B7MQ85</accession>
<dbReference type="OrthoDB" id="948349at2"/>
<sequence length="275" mass="30334">MRLLIPTLAFLILLAGCNRYQYLGISSDQLQKNEHQEFTIENDTLQMVYNFNGQNAPVNLLVRNKLDKPIFIDWKRSALIINDNAISYSPDQVSVHGVVSASSISWTQGFSATDASVYGTANLPPGIQMIPPQSFITKTPLGITNKLLKNIPDSALRKIKMHMADGNSAYADQAFFDAGNSPLRFRSYLAIVVGDSTLVPVAYQHSFYISEVYRTGLNPKKFAYNREKAGEWAYVQEVTGFGKSAAVGFGVLAGAAVLTTEAWAESKNNQPNRKN</sequence>
<dbReference type="RefSeq" id="WP_119051027.1">
    <property type="nucleotide sequence ID" value="NZ_CP032157.1"/>
</dbReference>